<evidence type="ECO:0000313" key="1">
    <source>
        <dbReference type="EMBL" id="OAD21924.1"/>
    </source>
</evidence>
<comment type="caution">
    <text evidence="1">The sequence shown here is derived from an EMBL/GenBank/DDBJ whole genome shotgun (WGS) entry which is preliminary data.</text>
</comment>
<name>A0A176S1U6_9GAMM</name>
<evidence type="ECO:0000313" key="2">
    <source>
        <dbReference type="Proteomes" id="UP000076962"/>
    </source>
</evidence>
<proteinExistence type="predicted"/>
<sequence>MLSDFFQKSRLTEKFYKTDDEQEQYNNGNKSPHWFTRYYYRYYYYCCYYYCCCYSNQSYSTHSQPSNCSLLPFLNPLNSTQDQYGLLFRHQTVNNWHQRNCQRFFPQTPRHPQQKNKAKSVGIAHICYRLDSRNPK</sequence>
<gene>
    <name evidence="1" type="ORF">THIOM_002296</name>
</gene>
<organism evidence="1 2">
    <name type="scientific">Candidatus Thiomargarita nelsonii</name>
    <dbReference type="NCBI Taxonomy" id="1003181"/>
    <lineage>
        <taxon>Bacteria</taxon>
        <taxon>Pseudomonadati</taxon>
        <taxon>Pseudomonadota</taxon>
        <taxon>Gammaproteobacteria</taxon>
        <taxon>Thiotrichales</taxon>
        <taxon>Thiotrichaceae</taxon>
        <taxon>Thiomargarita</taxon>
    </lineage>
</organism>
<reference evidence="1 2" key="1">
    <citation type="submission" date="2016-05" db="EMBL/GenBank/DDBJ databases">
        <title>Single-cell genome of chain-forming Candidatus Thiomargarita nelsonii and comparison to other large sulfur-oxidizing bacteria.</title>
        <authorList>
            <person name="Winkel M."/>
            <person name="Salman V."/>
            <person name="Woyke T."/>
            <person name="Schulz-Vogt H."/>
            <person name="Richter M."/>
            <person name="Flood B."/>
            <person name="Bailey J."/>
            <person name="Amann R."/>
            <person name="Mussmann M."/>
        </authorList>
    </citation>
    <scope>NUCLEOTIDE SEQUENCE [LARGE SCALE GENOMIC DNA]</scope>
    <source>
        <strain evidence="1 2">THI036</strain>
    </source>
</reference>
<protein>
    <submittedName>
        <fullName evidence="1">Uncharacterized protein</fullName>
    </submittedName>
</protein>
<accession>A0A176S1U6</accession>
<dbReference type="EMBL" id="LUTY01001295">
    <property type="protein sequence ID" value="OAD21924.1"/>
    <property type="molecule type" value="Genomic_DNA"/>
</dbReference>
<keyword evidence="2" id="KW-1185">Reference proteome</keyword>
<dbReference type="AlphaFoldDB" id="A0A176S1U6"/>
<dbReference type="Proteomes" id="UP000076962">
    <property type="component" value="Unassembled WGS sequence"/>
</dbReference>